<comment type="catalytic activity">
    <reaction evidence="6 7">
        <text>(2S)-2-hydroxy-3-oxobutyl phosphate + 5-amino-6-(D-ribitylamino)uracil = 6,7-dimethyl-8-(1-D-ribityl)lumazine + phosphate + 2 H2O + H(+)</text>
        <dbReference type="Rhea" id="RHEA:26152"/>
        <dbReference type="ChEBI" id="CHEBI:15377"/>
        <dbReference type="ChEBI" id="CHEBI:15378"/>
        <dbReference type="ChEBI" id="CHEBI:15934"/>
        <dbReference type="ChEBI" id="CHEBI:43474"/>
        <dbReference type="ChEBI" id="CHEBI:58201"/>
        <dbReference type="ChEBI" id="CHEBI:58830"/>
        <dbReference type="EC" id="2.5.1.78"/>
    </reaction>
</comment>
<dbReference type="InterPro" id="IPR036467">
    <property type="entry name" value="LS/RS_sf"/>
</dbReference>
<comment type="pathway">
    <text evidence="1 7">Cofactor biosynthesis; riboflavin biosynthesis; riboflavin from 2-hydroxy-3-oxobutyl phosphate and 5-amino-6-(D-ribitylamino)uracil: step 1/2.</text>
</comment>
<feature type="binding site" evidence="7">
    <location>
        <begin position="79"/>
        <end position="81"/>
    </location>
    <ligand>
        <name>5-amino-6-(D-ribitylamino)uracil</name>
        <dbReference type="ChEBI" id="CHEBI:15934"/>
    </ligand>
</feature>
<organism evidence="8 9">
    <name type="scientific">Candidatus Nitrospira neomarina</name>
    <dbReference type="NCBI Taxonomy" id="3020899"/>
    <lineage>
        <taxon>Bacteria</taxon>
        <taxon>Pseudomonadati</taxon>
        <taxon>Nitrospirota</taxon>
        <taxon>Nitrospiria</taxon>
        <taxon>Nitrospirales</taxon>
        <taxon>Nitrospiraceae</taxon>
        <taxon>Nitrospira</taxon>
    </lineage>
</organism>
<dbReference type="HAMAP" id="MF_00178">
    <property type="entry name" value="Lumazine_synth"/>
    <property type="match status" value="1"/>
</dbReference>
<proteinExistence type="inferred from homology"/>
<evidence type="ECO:0000256" key="3">
    <source>
        <dbReference type="ARBA" id="ARBA00012664"/>
    </source>
</evidence>
<dbReference type="PANTHER" id="PTHR21058:SF0">
    <property type="entry name" value="6,7-DIMETHYL-8-RIBITYLLUMAZINE SYNTHASE"/>
    <property type="match status" value="1"/>
</dbReference>
<dbReference type="GO" id="GO:0009231">
    <property type="term" value="P:riboflavin biosynthetic process"/>
    <property type="evidence" value="ECO:0007669"/>
    <property type="project" value="UniProtKB-UniRule"/>
</dbReference>
<dbReference type="RefSeq" id="WP_312747632.1">
    <property type="nucleotide sequence ID" value="NZ_CP116968.1"/>
</dbReference>
<dbReference type="GO" id="GO:0005829">
    <property type="term" value="C:cytosol"/>
    <property type="evidence" value="ECO:0007669"/>
    <property type="project" value="TreeGrafter"/>
</dbReference>
<dbReference type="EMBL" id="CP116968">
    <property type="protein sequence ID" value="WNM63203.1"/>
    <property type="molecule type" value="Genomic_DNA"/>
</dbReference>
<dbReference type="Proteomes" id="UP001302494">
    <property type="component" value="Chromosome"/>
</dbReference>
<dbReference type="GO" id="GO:0009349">
    <property type="term" value="C:riboflavin synthase complex"/>
    <property type="evidence" value="ECO:0007669"/>
    <property type="project" value="UniProtKB-UniRule"/>
</dbReference>
<keyword evidence="9" id="KW-1185">Reference proteome</keyword>
<dbReference type="AlphaFoldDB" id="A0AA96GL30"/>
<feature type="binding site" evidence="7">
    <location>
        <position position="112"/>
    </location>
    <ligand>
        <name>5-amino-6-(D-ribitylamino)uracil</name>
        <dbReference type="ChEBI" id="CHEBI:15934"/>
    </ligand>
</feature>
<protein>
    <recommendedName>
        <fullName evidence="3 7">6,7-dimethyl-8-ribityllumazine synthase</fullName>
        <shortName evidence="7">DMRL synthase</shortName>
        <shortName evidence="7">LS</shortName>
        <shortName evidence="7">Lumazine synthase</shortName>
        <ecNumber evidence="3 7">2.5.1.78</ecNumber>
    </recommendedName>
</protein>
<evidence type="ECO:0000256" key="2">
    <source>
        <dbReference type="ARBA" id="ARBA00007424"/>
    </source>
</evidence>
<evidence type="ECO:0000256" key="6">
    <source>
        <dbReference type="ARBA" id="ARBA00048785"/>
    </source>
</evidence>
<comment type="similarity">
    <text evidence="2 7">Belongs to the DMRL synthase family.</text>
</comment>
<accession>A0AA96GL30</accession>
<feature type="binding site" evidence="7">
    <location>
        <position position="21"/>
    </location>
    <ligand>
        <name>5-amino-6-(D-ribitylamino)uracil</name>
        <dbReference type="ChEBI" id="CHEBI:15934"/>
    </ligand>
</feature>
<dbReference type="Gene3D" id="3.40.50.960">
    <property type="entry name" value="Lumazine/riboflavin synthase"/>
    <property type="match status" value="1"/>
</dbReference>
<dbReference type="KEGG" id="nneo:PQG83_05475"/>
<feature type="binding site" evidence="7">
    <location>
        <begin position="84"/>
        <end position="85"/>
    </location>
    <ligand>
        <name>(2S)-2-hydroxy-3-oxobutyl phosphate</name>
        <dbReference type="ChEBI" id="CHEBI:58830"/>
    </ligand>
</feature>
<evidence type="ECO:0000256" key="4">
    <source>
        <dbReference type="ARBA" id="ARBA00022619"/>
    </source>
</evidence>
<dbReference type="GO" id="GO:0000906">
    <property type="term" value="F:6,7-dimethyl-8-ribityllumazine synthase activity"/>
    <property type="evidence" value="ECO:0007669"/>
    <property type="project" value="UniProtKB-UniRule"/>
</dbReference>
<evidence type="ECO:0000313" key="9">
    <source>
        <dbReference type="Proteomes" id="UP001302494"/>
    </source>
</evidence>
<gene>
    <name evidence="7 8" type="primary">ribH</name>
    <name evidence="8" type="ORF">PQG83_05475</name>
</gene>
<dbReference type="InterPro" id="IPR002180">
    <property type="entry name" value="LS/RS"/>
</dbReference>
<evidence type="ECO:0000256" key="7">
    <source>
        <dbReference type="HAMAP-Rule" id="MF_00178"/>
    </source>
</evidence>
<feature type="binding site" evidence="7">
    <location>
        <begin position="55"/>
        <end position="57"/>
    </location>
    <ligand>
        <name>5-amino-6-(D-ribitylamino)uracil</name>
        <dbReference type="ChEBI" id="CHEBI:15934"/>
    </ligand>
</feature>
<dbReference type="PANTHER" id="PTHR21058">
    <property type="entry name" value="6,7-DIMETHYL-8-RIBITYLLUMAZINE SYNTHASE DMRL SYNTHASE LUMAZINE SYNTHASE"/>
    <property type="match status" value="1"/>
</dbReference>
<dbReference type="InterPro" id="IPR034964">
    <property type="entry name" value="LS"/>
</dbReference>
<evidence type="ECO:0000256" key="1">
    <source>
        <dbReference type="ARBA" id="ARBA00004917"/>
    </source>
</evidence>
<dbReference type="SUPFAM" id="SSF52121">
    <property type="entry name" value="Lumazine synthase"/>
    <property type="match status" value="1"/>
</dbReference>
<dbReference type="EC" id="2.5.1.78" evidence="3 7"/>
<keyword evidence="5 7" id="KW-0808">Transferase</keyword>
<sequence>MANQERGDEADCQVAIVVSTFNEVVTSRLLVAAESTLTQLGTPPDHRQVIRVPGAFEIPLIAKTLAQSHRFDAVICLGAVIRGETPHFEYICAETSRGIGQAALETGIPIIFGVLTTDTVDQAMERSGSPERNKGADAARTALEMAVLMKRLSKTSIRQSGFLRESTTS</sequence>
<dbReference type="NCBIfam" id="TIGR00114">
    <property type="entry name" value="lumazine-synth"/>
    <property type="match status" value="1"/>
</dbReference>
<name>A0AA96GL30_9BACT</name>
<evidence type="ECO:0000256" key="5">
    <source>
        <dbReference type="ARBA" id="ARBA00022679"/>
    </source>
</evidence>
<feature type="binding site" evidence="7">
    <location>
        <position position="126"/>
    </location>
    <ligand>
        <name>(2S)-2-hydroxy-3-oxobutyl phosphate</name>
        <dbReference type="ChEBI" id="CHEBI:58830"/>
    </ligand>
</feature>
<evidence type="ECO:0000313" key="8">
    <source>
        <dbReference type="EMBL" id="WNM63203.1"/>
    </source>
</evidence>
<reference evidence="8 9" key="1">
    <citation type="submission" date="2023-01" db="EMBL/GenBank/DDBJ databases">
        <title>Cultivation and genomic characterization of new, ubiquitous marine nitrite-oxidizing bacteria from the Nitrospirales.</title>
        <authorList>
            <person name="Mueller A.J."/>
            <person name="Daebeler A."/>
            <person name="Herbold C.W."/>
            <person name="Kirkegaard R.H."/>
            <person name="Daims H."/>
        </authorList>
    </citation>
    <scope>NUCLEOTIDE SEQUENCE [LARGE SCALE GENOMIC DNA]</scope>
    <source>
        <strain evidence="8 9">DK</strain>
    </source>
</reference>
<feature type="active site" description="Proton donor" evidence="7">
    <location>
        <position position="87"/>
    </location>
</feature>
<dbReference type="Pfam" id="PF00885">
    <property type="entry name" value="DMRL_synthase"/>
    <property type="match status" value="1"/>
</dbReference>
<comment type="function">
    <text evidence="7">Catalyzes the formation of 6,7-dimethyl-8-ribityllumazine by condensation of 5-amino-6-(D-ribitylamino)uracil with 3,4-dihydroxy-2-butanone 4-phosphate. This is the penultimate step in the biosynthesis of riboflavin.</text>
</comment>
<keyword evidence="4 7" id="KW-0686">Riboflavin biosynthesis</keyword>
<dbReference type="CDD" id="cd09209">
    <property type="entry name" value="Lumazine_synthase-I"/>
    <property type="match status" value="1"/>
</dbReference>